<dbReference type="AlphaFoldDB" id="A0A068NQD5"/>
<sequence length="258" mass="30065">MYDAWRADWYGKLPKRLWLAHDAERFTAVEVDASFYRQQRPETYANWASQVPEEFRFAVRGHRFLTHNKKLLDAEEPLRRMKEQASGLGKKLGVMLWQLPPFMRINVERVRLFGEALKAWPETRHALELRHDSWFTAEVAAVLTQYGIANTISDASKFPRWDAVTTDLVYVRLHGRPFTYASRYEEPELDQWTEKVRRWHAEGRTVHVYFDNDAHGHAPHDAMRLLERVQQRGTGGSPVGIRGGPPRKKPSTEAPAYL</sequence>
<organism evidence="2 3">
    <name type="scientific">Fimbriimonas ginsengisoli Gsoil 348</name>
    <dbReference type="NCBI Taxonomy" id="661478"/>
    <lineage>
        <taxon>Bacteria</taxon>
        <taxon>Bacillati</taxon>
        <taxon>Armatimonadota</taxon>
        <taxon>Fimbriimonadia</taxon>
        <taxon>Fimbriimonadales</taxon>
        <taxon>Fimbriimonadaceae</taxon>
        <taxon>Fimbriimonas</taxon>
    </lineage>
</organism>
<dbReference type="Gene3D" id="3.20.20.410">
    <property type="entry name" value="Protein of unknown function UPF0759"/>
    <property type="match status" value="1"/>
</dbReference>
<evidence type="ECO:0000313" key="2">
    <source>
        <dbReference type="EMBL" id="AIE85626.1"/>
    </source>
</evidence>
<evidence type="ECO:0008006" key="4">
    <source>
        <dbReference type="Google" id="ProtNLM"/>
    </source>
</evidence>
<keyword evidence="3" id="KW-1185">Reference proteome</keyword>
<protein>
    <recommendedName>
        <fullName evidence="4">DUF72 domain-containing protein</fullName>
    </recommendedName>
</protein>
<dbReference type="InterPro" id="IPR036520">
    <property type="entry name" value="UPF0759_sf"/>
</dbReference>
<dbReference type="Proteomes" id="UP000027982">
    <property type="component" value="Chromosome"/>
</dbReference>
<dbReference type="eggNOG" id="COG1801">
    <property type="taxonomic scope" value="Bacteria"/>
</dbReference>
<evidence type="ECO:0000256" key="1">
    <source>
        <dbReference type="SAM" id="MobiDB-lite"/>
    </source>
</evidence>
<dbReference type="Pfam" id="PF01904">
    <property type="entry name" value="DUF72"/>
    <property type="match status" value="1"/>
</dbReference>
<dbReference type="SUPFAM" id="SSF117396">
    <property type="entry name" value="TM1631-like"/>
    <property type="match status" value="1"/>
</dbReference>
<dbReference type="PANTHER" id="PTHR30348:SF4">
    <property type="entry name" value="DUF72 DOMAIN-CONTAINING PROTEIN"/>
    <property type="match status" value="1"/>
</dbReference>
<evidence type="ECO:0000313" key="3">
    <source>
        <dbReference type="Proteomes" id="UP000027982"/>
    </source>
</evidence>
<dbReference type="STRING" id="661478.OP10G_2258"/>
<feature type="compositionally biased region" description="Gly residues" evidence="1">
    <location>
        <begin position="233"/>
        <end position="243"/>
    </location>
</feature>
<name>A0A068NQD5_FIMGI</name>
<accession>A0A068NQD5</accession>
<dbReference type="HOGENOM" id="CLU_046519_1_1_0"/>
<dbReference type="PANTHER" id="PTHR30348">
    <property type="entry name" value="UNCHARACTERIZED PROTEIN YECE"/>
    <property type="match status" value="1"/>
</dbReference>
<dbReference type="EMBL" id="CP007139">
    <property type="protein sequence ID" value="AIE85626.1"/>
    <property type="molecule type" value="Genomic_DNA"/>
</dbReference>
<gene>
    <name evidence="2" type="ORF">OP10G_2258</name>
</gene>
<dbReference type="KEGG" id="fgi:OP10G_2258"/>
<proteinExistence type="predicted"/>
<feature type="region of interest" description="Disordered" evidence="1">
    <location>
        <begin position="231"/>
        <end position="258"/>
    </location>
</feature>
<dbReference type="InterPro" id="IPR002763">
    <property type="entry name" value="DUF72"/>
</dbReference>
<reference evidence="2 3" key="1">
    <citation type="journal article" date="2014" name="PLoS ONE">
        <title>The first complete genome sequence of the class fimbriimonadia in the phylum armatimonadetes.</title>
        <authorList>
            <person name="Hu Z.Y."/>
            <person name="Wang Y.Z."/>
            <person name="Im W.T."/>
            <person name="Wang S.Y."/>
            <person name="Zhao G.P."/>
            <person name="Zheng H.J."/>
            <person name="Quan Z.X."/>
        </authorList>
    </citation>
    <scope>NUCLEOTIDE SEQUENCE [LARGE SCALE GENOMIC DNA]</scope>
    <source>
        <strain evidence="2">Gsoil 348</strain>
    </source>
</reference>